<dbReference type="CDD" id="cd18614">
    <property type="entry name" value="GH130"/>
    <property type="match status" value="1"/>
</dbReference>
<comment type="similarity">
    <text evidence="3">Belongs to the glycosyl hydrolase 130 family.</text>
</comment>
<name>A0A1G1Z2K9_9BACT</name>
<comment type="caution">
    <text evidence="5">The sequence shown here is derived from an EMBL/GenBank/DDBJ whole genome shotgun (WGS) entry which is preliminary data.</text>
</comment>
<dbReference type="Gene3D" id="2.115.10.20">
    <property type="entry name" value="Glycosyl hydrolase domain, family 43"/>
    <property type="match status" value="1"/>
</dbReference>
<dbReference type="EMBL" id="MHIX01000034">
    <property type="protein sequence ID" value="OGY58774.1"/>
    <property type="molecule type" value="Genomic_DNA"/>
</dbReference>
<feature type="compositionally biased region" description="Basic residues" evidence="4">
    <location>
        <begin position="33"/>
        <end position="65"/>
    </location>
</feature>
<evidence type="ECO:0000256" key="3">
    <source>
        <dbReference type="ARBA" id="ARBA00024356"/>
    </source>
</evidence>
<keyword evidence="2" id="KW-0808">Transferase</keyword>
<dbReference type="GO" id="GO:0016757">
    <property type="term" value="F:glycosyltransferase activity"/>
    <property type="evidence" value="ECO:0007669"/>
    <property type="project" value="UniProtKB-KW"/>
</dbReference>
<keyword evidence="1" id="KW-0328">Glycosyltransferase</keyword>
<feature type="compositionally biased region" description="Basic residues" evidence="4">
    <location>
        <begin position="1"/>
        <end position="20"/>
    </location>
</feature>
<evidence type="ECO:0000313" key="5">
    <source>
        <dbReference type="EMBL" id="OGY58774.1"/>
    </source>
</evidence>
<evidence type="ECO:0000256" key="1">
    <source>
        <dbReference type="ARBA" id="ARBA00022676"/>
    </source>
</evidence>
<reference evidence="5 6" key="1">
    <citation type="journal article" date="2016" name="Nat. Commun.">
        <title>Thousands of microbial genomes shed light on interconnected biogeochemical processes in an aquifer system.</title>
        <authorList>
            <person name="Anantharaman K."/>
            <person name="Brown C.T."/>
            <person name="Hug L.A."/>
            <person name="Sharon I."/>
            <person name="Castelle C.J."/>
            <person name="Probst A.J."/>
            <person name="Thomas B.C."/>
            <person name="Singh A."/>
            <person name="Wilkins M.J."/>
            <person name="Karaoz U."/>
            <person name="Brodie E.L."/>
            <person name="Williams K.H."/>
            <person name="Hubbard S.S."/>
            <person name="Banfield J.F."/>
        </authorList>
    </citation>
    <scope>NUCLEOTIDE SEQUENCE [LARGE SCALE GENOMIC DNA]</scope>
</reference>
<dbReference type="AlphaFoldDB" id="A0A1G1Z2K9"/>
<feature type="region of interest" description="Disordered" evidence="4">
    <location>
        <begin position="1"/>
        <end position="68"/>
    </location>
</feature>
<dbReference type="InterPro" id="IPR007184">
    <property type="entry name" value="Mannoside_phosphorylase"/>
</dbReference>
<dbReference type="Proteomes" id="UP000178515">
    <property type="component" value="Unassembled WGS sequence"/>
</dbReference>
<dbReference type="PANTHER" id="PTHR34106">
    <property type="entry name" value="GLYCOSIDASE"/>
    <property type="match status" value="1"/>
</dbReference>
<evidence type="ECO:0008006" key="7">
    <source>
        <dbReference type="Google" id="ProtNLM"/>
    </source>
</evidence>
<evidence type="ECO:0000256" key="4">
    <source>
        <dbReference type="SAM" id="MobiDB-lite"/>
    </source>
</evidence>
<evidence type="ECO:0000313" key="6">
    <source>
        <dbReference type="Proteomes" id="UP000178515"/>
    </source>
</evidence>
<dbReference type="Pfam" id="PF04041">
    <property type="entry name" value="Glyco_hydro_130"/>
    <property type="match status" value="1"/>
</dbReference>
<dbReference type="SUPFAM" id="SSF75005">
    <property type="entry name" value="Arabinanase/levansucrase/invertase"/>
    <property type="match status" value="1"/>
</dbReference>
<protein>
    <recommendedName>
        <fullName evidence="7">Glycosidase</fullName>
    </recommendedName>
</protein>
<evidence type="ECO:0000256" key="2">
    <source>
        <dbReference type="ARBA" id="ARBA00022679"/>
    </source>
</evidence>
<accession>A0A1G1Z2K9</accession>
<proteinExistence type="inferred from homology"/>
<gene>
    <name evidence="5" type="ORF">A3F24_01195</name>
</gene>
<sequence length="398" mass="44986">MDKRRSPSKKSLHTSLKTKRRSLEPKIGETKSKKALKRSSARRLSTKLRKRSIVSKRKPPLRKKTPSVLTRVETNPILAPIREHPWESWQTFNPAALSVDGKIYLLYRALGEDGVSRIGYAKTDDDFTIHERLPHPVYVHGNQPKFHFASFFSGGGFGGVEDPRLVRIGDTAYMTYLSFDGDPRMTLTSIKIEDFVNKTWRWKAPVPISPPGQLHKNWVIFPAKINGKYAILHSISPQVLVDYFDTLNFDGKTYIRSYYTPDDGEDRWDNWVRGVGPPPLDTPLGWLVLYHAMDRRDPGKYKLGALILDKKNPLKVVYRSPEPILEPDLHYENNGVKGGVVYACGAVIHDGRLIVYYGGADTVVCAAYADLEPFLALIQKGGTPKLKQVRLNSSGKFV</sequence>
<dbReference type="InterPro" id="IPR023296">
    <property type="entry name" value="Glyco_hydro_beta-prop_sf"/>
</dbReference>
<feature type="compositionally biased region" description="Basic and acidic residues" evidence="4">
    <location>
        <begin position="21"/>
        <end position="32"/>
    </location>
</feature>
<organism evidence="5 6">
    <name type="scientific">Candidatus Colwellbacteria bacterium RIFCSPHIGHO2_12_FULL_44_17</name>
    <dbReference type="NCBI Taxonomy" id="1797689"/>
    <lineage>
        <taxon>Bacteria</taxon>
        <taxon>Candidatus Colwelliibacteriota</taxon>
    </lineage>
</organism>
<dbReference type="PANTHER" id="PTHR34106:SF5">
    <property type="entry name" value="GLYCOSIDASE"/>
    <property type="match status" value="1"/>
</dbReference>